<dbReference type="Proteomes" id="UP000765845">
    <property type="component" value="Unassembled WGS sequence"/>
</dbReference>
<accession>A0ABX1GCP8</accession>
<evidence type="ECO:0000256" key="3">
    <source>
        <dbReference type="ARBA" id="ARBA00022801"/>
    </source>
</evidence>
<keyword evidence="3 5" id="KW-0378">Hydrolase</keyword>
<name>A0ABX1GCP8_9GAMM</name>
<comment type="subunit">
    <text evidence="5">Heterooligomer composed of large and small subunits.</text>
</comment>
<dbReference type="InterPro" id="IPR025824">
    <property type="entry name" value="OB-fold_nuc-bd_dom"/>
</dbReference>
<organism evidence="10 11">
    <name type="scientific">Spongiibacter thalassae</name>
    <dbReference type="NCBI Taxonomy" id="2721624"/>
    <lineage>
        <taxon>Bacteria</taxon>
        <taxon>Pseudomonadati</taxon>
        <taxon>Pseudomonadota</taxon>
        <taxon>Gammaproteobacteria</taxon>
        <taxon>Cellvibrionales</taxon>
        <taxon>Spongiibacteraceae</taxon>
        <taxon>Spongiibacter</taxon>
    </lineage>
</organism>
<dbReference type="EMBL" id="JAAWWK010000002">
    <property type="protein sequence ID" value="NKI16926.1"/>
    <property type="molecule type" value="Genomic_DNA"/>
</dbReference>
<evidence type="ECO:0000256" key="1">
    <source>
        <dbReference type="ARBA" id="ARBA00022490"/>
    </source>
</evidence>
<keyword evidence="2 5" id="KW-0540">Nuclease</keyword>
<feature type="domain" description="Exonuclease VII large subunit C-terminal" evidence="8">
    <location>
        <begin position="126"/>
        <end position="442"/>
    </location>
</feature>
<reference evidence="10 11" key="1">
    <citation type="submission" date="2020-04" db="EMBL/GenBank/DDBJ databases">
        <authorList>
            <person name="Yoon J."/>
        </authorList>
    </citation>
    <scope>NUCLEOTIDE SEQUENCE [LARGE SCALE GENOMIC DNA]</scope>
    <source>
        <strain evidence="10 11">KMU-166</strain>
    </source>
</reference>
<protein>
    <recommendedName>
        <fullName evidence="5">Exodeoxyribonuclease 7 large subunit</fullName>
        <ecNumber evidence="5">3.1.11.6</ecNumber>
    </recommendedName>
    <alternativeName>
        <fullName evidence="5">Exodeoxyribonuclease VII large subunit</fullName>
        <shortName evidence="5">Exonuclease VII large subunit</shortName>
    </alternativeName>
</protein>
<dbReference type="HAMAP" id="MF_00378">
    <property type="entry name" value="Exonuc_7_L"/>
    <property type="match status" value="1"/>
</dbReference>
<feature type="domain" description="OB-fold nucleic acid binding" evidence="9">
    <location>
        <begin position="10"/>
        <end position="103"/>
    </location>
</feature>
<evidence type="ECO:0000313" key="11">
    <source>
        <dbReference type="Proteomes" id="UP000765845"/>
    </source>
</evidence>
<evidence type="ECO:0000259" key="9">
    <source>
        <dbReference type="Pfam" id="PF13742"/>
    </source>
</evidence>
<evidence type="ECO:0000259" key="8">
    <source>
        <dbReference type="Pfam" id="PF02601"/>
    </source>
</evidence>
<dbReference type="InterPro" id="IPR012340">
    <property type="entry name" value="NA-bd_OB-fold"/>
</dbReference>
<keyword evidence="4 5" id="KW-0269">Exonuclease</keyword>
<sequence>MTTPDSKQQLSVSQLNRLAKQLLEDCFAQVAVTGEISTLSRPSSGHWYFTLKDQQAQIRCAFFRNRNMRVNFRPEAGQQVIVHGKVSLYEGRGDYQLIVDAMQPAGAGALAAAFEALKEELKAAGWFDADHKKPLPEQIHHLAVITSPTGAALQDIRSVLERRWPMMRLTVLPVLVQGEQAAAQISRAIEQANYLAASGREDFDAVLLTRGGGSLEDLWPFNERNVATAVYHSQLPVISAVGHEVDFSISDFVADVRAATPSAAAELLSPDQMEILSRLNLLRGRLTAAQQRRLRQQQETLASLLKRIRSPQSRLREQAQRLDELELRLQRQQKLLLRQKQQTLHAARQRLVLLNPRQTLKRQRLELQQLGKSLRRSIEQRLQQQQRQLEHCQRQLRALGPEQTLSRGYAIVLNPETGKAVRNSEELTMGHAVDARFAAGRAMLRVEQIEGSVPGDRPHQGD</sequence>
<dbReference type="Pfam" id="PF13742">
    <property type="entry name" value="tRNA_anti_2"/>
    <property type="match status" value="1"/>
</dbReference>
<dbReference type="PANTHER" id="PTHR30008">
    <property type="entry name" value="EXODEOXYRIBONUCLEASE 7 LARGE SUBUNIT"/>
    <property type="match status" value="1"/>
</dbReference>
<evidence type="ECO:0000313" key="10">
    <source>
        <dbReference type="EMBL" id="NKI16926.1"/>
    </source>
</evidence>
<gene>
    <name evidence="5" type="primary">xseA</name>
    <name evidence="10" type="ORF">HCU74_05775</name>
</gene>
<keyword evidence="1 5" id="KW-0963">Cytoplasm</keyword>
<proteinExistence type="inferred from homology"/>
<evidence type="ECO:0000256" key="6">
    <source>
        <dbReference type="RuleBase" id="RU004355"/>
    </source>
</evidence>
<comment type="catalytic activity">
    <reaction evidence="5 6">
        <text>Exonucleolytic cleavage in either 5'- to 3'- or 3'- to 5'-direction to yield nucleoside 5'-phosphates.</text>
        <dbReference type="EC" id="3.1.11.6"/>
    </reaction>
</comment>
<evidence type="ECO:0000256" key="7">
    <source>
        <dbReference type="SAM" id="Coils"/>
    </source>
</evidence>
<dbReference type="CDD" id="cd04489">
    <property type="entry name" value="ExoVII_LU_OBF"/>
    <property type="match status" value="1"/>
</dbReference>
<evidence type="ECO:0000256" key="4">
    <source>
        <dbReference type="ARBA" id="ARBA00022839"/>
    </source>
</evidence>
<dbReference type="PANTHER" id="PTHR30008:SF0">
    <property type="entry name" value="EXODEOXYRIBONUCLEASE 7 LARGE SUBUNIT"/>
    <property type="match status" value="1"/>
</dbReference>
<dbReference type="EC" id="3.1.11.6" evidence="5"/>
<comment type="caution">
    <text evidence="10">The sequence shown here is derived from an EMBL/GenBank/DDBJ whole genome shotgun (WGS) entry which is preliminary data.</text>
</comment>
<keyword evidence="11" id="KW-1185">Reference proteome</keyword>
<dbReference type="Gene3D" id="2.40.50.140">
    <property type="entry name" value="Nucleic acid-binding proteins"/>
    <property type="match status" value="1"/>
</dbReference>
<keyword evidence="7" id="KW-0175">Coiled coil</keyword>
<dbReference type="RefSeq" id="WP_168449466.1">
    <property type="nucleotide sequence ID" value="NZ_JAAWWK010000002.1"/>
</dbReference>
<dbReference type="InterPro" id="IPR020579">
    <property type="entry name" value="Exonuc_VII_lsu_C"/>
</dbReference>
<comment type="subcellular location">
    <subcellularLocation>
        <location evidence="5 6">Cytoplasm</location>
    </subcellularLocation>
</comment>
<evidence type="ECO:0000256" key="5">
    <source>
        <dbReference type="HAMAP-Rule" id="MF_00378"/>
    </source>
</evidence>
<dbReference type="InterPro" id="IPR003753">
    <property type="entry name" value="Exonuc_VII_L"/>
</dbReference>
<comment type="function">
    <text evidence="5">Bidirectionally degrades single-stranded DNA into large acid-insoluble oligonucleotides, which are then degraded further into small acid-soluble oligonucleotides.</text>
</comment>
<dbReference type="Pfam" id="PF02601">
    <property type="entry name" value="Exonuc_VII_L"/>
    <property type="match status" value="1"/>
</dbReference>
<feature type="coiled-coil region" evidence="7">
    <location>
        <begin position="315"/>
        <end position="342"/>
    </location>
</feature>
<evidence type="ECO:0000256" key="2">
    <source>
        <dbReference type="ARBA" id="ARBA00022722"/>
    </source>
</evidence>
<comment type="similarity">
    <text evidence="5 6">Belongs to the XseA family.</text>
</comment>
<dbReference type="NCBIfam" id="TIGR00237">
    <property type="entry name" value="xseA"/>
    <property type="match status" value="1"/>
</dbReference>